<organism evidence="4 5">
    <name type="scientific">Cyanistes caeruleus</name>
    <name type="common">Eurasian blue tit</name>
    <name type="synonym">Parus caeruleus</name>
    <dbReference type="NCBI Taxonomy" id="156563"/>
    <lineage>
        <taxon>Eukaryota</taxon>
        <taxon>Metazoa</taxon>
        <taxon>Chordata</taxon>
        <taxon>Craniata</taxon>
        <taxon>Vertebrata</taxon>
        <taxon>Euteleostomi</taxon>
        <taxon>Archelosauria</taxon>
        <taxon>Archosauria</taxon>
        <taxon>Dinosauria</taxon>
        <taxon>Saurischia</taxon>
        <taxon>Theropoda</taxon>
        <taxon>Coelurosauria</taxon>
        <taxon>Aves</taxon>
        <taxon>Neognathae</taxon>
        <taxon>Neoaves</taxon>
        <taxon>Telluraves</taxon>
        <taxon>Australaves</taxon>
        <taxon>Passeriformes</taxon>
        <taxon>Paridae</taxon>
        <taxon>Cyanistes</taxon>
    </lineage>
</organism>
<dbReference type="GO" id="GO:0016279">
    <property type="term" value="F:protein-lysine N-methyltransferase activity"/>
    <property type="evidence" value="ECO:0007669"/>
    <property type="project" value="InterPro"/>
</dbReference>
<evidence type="ECO:0000313" key="5">
    <source>
        <dbReference type="Proteomes" id="UP000694410"/>
    </source>
</evidence>
<evidence type="ECO:0008006" key="6">
    <source>
        <dbReference type="Google" id="ProtNLM"/>
    </source>
</evidence>
<dbReference type="PANTHER" id="PTHR13610:SF5">
    <property type="entry name" value="ADENINE NUCLEOTIDE TRANSLOCASE LYSINE N-METHYLTRANSFERASE"/>
    <property type="match status" value="1"/>
</dbReference>
<dbReference type="GO" id="GO:1905706">
    <property type="term" value="P:regulation of mitochondrial ATP synthesis coupled proton transport"/>
    <property type="evidence" value="ECO:0007669"/>
    <property type="project" value="TreeGrafter"/>
</dbReference>
<dbReference type="Ensembl" id="ENSCCET00000035370.1">
    <property type="protein sequence ID" value="ENSCCEP00000023411.1"/>
    <property type="gene ID" value="ENSCCEG00000020967.1"/>
</dbReference>
<evidence type="ECO:0000256" key="3">
    <source>
        <dbReference type="ARBA" id="ARBA00022691"/>
    </source>
</evidence>
<proteinExistence type="predicted"/>
<name>A0A8C0VFR9_CYACU</name>
<dbReference type="AlphaFoldDB" id="A0A8C0VFR9"/>
<sequence>MKPPLATKLLAELPDDARVVAGRFPFPSWSPSCTLGQGLEQVWAYDMKEVRREAQGSVQESQV</sequence>
<dbReference type="Proteomes" id="UP000694410">
    <property type="component" value="Unplaced"/>
</dbReference>
<reference evidence="4" key="2">
    <citation type="submission" date="2025-09" db="UniProtKB">
        <authorList>
            <consortium name="Ensembl"/>
        </authorList>
    </citation>
    <scope>IDENTIFICATION</scope>
</reference>
<dbReference type="GO" id="GO:0032259">
    <property type="term" value="P:methylation"/>
    <property type="evidence" value="ECO:0007669"/>
    <property type="project" value="UniProtKB-KW"/>
</dbReference>
<evidence type="ECO:0000256" key="1">
    <source>
        <dbReference type="ARBA" id="ARBA00022603"/>
    </source>
</evidence>
<reference evidence="4" key="1">
    <citation type="submission" date="2025-08" db="UniProtKB">
        <authorList>
            <consortium name="Ensembl"/>
        </authorList>
    </citation>
    <scope>IDENTIFICATION</scope>
</reference>
<dbReference type="GO" id="GO:0005739">
    <property type="term" value="C:mitochondrion"/>
    <property type="evidence" value="ECO:0007669"/>
    <property type="project" value="TreeGrafter"/>
</dbReference>
<keyword evidence="5" id="KW-1185">Reference proteome</keyword>
<keyword evidence="3" id="KW-0949">S-adenosyl-L-methionine</keyword>
<protein>
    <recommendedName>
        <fullName evidence="6">Protein FAM173A</fullName>
    </recommendedName>
</protein>
<keyword evidence="1" id="KW-0489">Methyltransferase</keyword>
<evidence type="ECO:0000256" key="2">
    <source>
        <dbReference type="ARBA" id="ARBA00022679"/>
    </source>
</evidence>
<dbReference type="InterPro" id="IPR026170">
    <property type="entry name" value="FAM173A/B"/>
</dbReference>
<keyword evidence="2" id="KW-0808">Transferase</keyword>
<dbReference type="PANTHER" id="PTHR13610">
    <property type="entry name" value="METHYLTRANSFERASE DOMAIN-CONTAINING PROTEIN"/>
    <property type="match status" value="1"/>
</dbReference>
<accession>A0A8C0VFR9</accession>
<evidence type="ECO:0000313" key="4">
    <source>
        <dbReference type="Ensembl" id="ENSCCEP00000023411.1"/>
    </source>
</evidence>